<reference evidence="1" key="1">
    <citation type="submission" date="2023-03" db="EMBL/GenBank/DDBJ databases">
        <title>Massive genome expansion in bonnet fungi (Mycena s.s.) driven by repeated elements and novel gene families across ecological guilds.</title>
        <authorList>
            <consortium name="Lawrence Berkeley National Laboratory"/>
            <person name="Harder C.B."/>
            <person name="Miyauchi S."/>
            <person name="Viragh M."/>
            <person name="Kuo A."/>
            <person name="Thoen E."/>
            <person name="Andreopoulos B."/>
            <person name="Lu D."/>
            <person name="Skrede I."/>
            <person name="Drula E."/>
            <person name="Henrissat B."/>
            <person name="Morin E."/>
            <person name="Kohler A."/>
            <person name="Barry K."/>
            <person name="LaButti K."/>
            <person name="Morin E."/>
            <person name="Salamov A."/>
            <person name="Lipzen A."/>
            <person name="Mereny Z."/>
            <person name="Hegedus B."/>
            <person name="Baldrian P."/>
            <person name="Stursova M."/>
            <person name="Weitz H."/>
            <person name="Taylor A."/>
            <person name="Grigoriev I.V."/>
            <person name="Nagy L.G."/>
            <person name="Martin F."/>
            <person name="Kauserud H."/>
        </authorList>
    </citation>
    <scope>NUCLEOTIDE SEQUENCE</scope>
    <source>
        <strain evidence="1">9144</strain>
    </source>
</reference>
<gene>
    <name evidence="1" type="ORF">GGX14DRAFT_559438</name>
</gene>
<evidence type="ECO:0008006" key="3">
    <source>
        <dbReference type="Google" id="ProtNLM"/>
    </source>
</evidence>
<comment type="caution">
    <text evidence="1">The sequence shown here is derived from an EMBL/GenBank/DDBJ whole genome shotgun (WGS) entry which is preliminary data.</text>
</comment>
<proteinExistence type="predicted"/>
<dbReference type="EMBL" id="JARJCW010000009">
    <property type="protein sequence ID" value="KAJ7220649.1"/>
    <property type="molecule type" value="Genomic_DNA"/>
</dbReference>
<accession>A0AAD6YGR6</accession>
<dbReference type="InterPro" id="IPR011008">
    <property type="entry name" value="Dimeric_a/b-barrel"/>
</dbReference>
<dbReference type="Proteomes" id="UP001219525">
    <property type="component" value="Unassembled WGS sequence"/>
</dbReference>
<protein>
    <recommendedName>
        <fullName evidence="3">Stress-response A/B barrel domain-containing protein</fullName>
    </recommendedName>
</protein>
<dbReference type="Gene3D" id="3.30.70.100">
    <property type="match status" value="1"/>
</dbReference>
<dbReference type="AlphaFoldDB" id="A0AAD6YGR6"/>
<sequence>MAVQHFIKFRSGTTPQQKDAAYRAVCRILADLNALRIPGIKPGGCKAGPPISGKGTRGYELGECSPAMARVWYRTDDVDGSSNAKHLHASVHVAVTVEFEDLKSFTDYIPHPHHRLFGDYLRSIADGTPLSYTFDTDAHTGIGRVGAKL</sequence>
<keyword evidence="2" id="KW-1185">Reference proteome</keyword>
<organism evidence="1 2">
    <name type="scientific">Mycena pura</name>
    <dbReference type="NCBI Taxonomy" id="153505"/>
    <lineage>
        <taxon>Eukaryota</taxon>
        <taxon>Fungi</taxon>
        <taxon>Dikarya</taxon>
        <taxon>Basidiomycota</taxon>
        <taxon>Agaricomycotina</taxon>
        <taxon>Agaricomycetes</taxon>
        <taxon>Agaricomycetidae</taxon>
        <taxon>Agaricales</taxon>
        <taxon>Marasmiineae</taxon>
        <taxon>Mycenaceae</taxon>
        <taxon>Mycena</taxon>
    </lineage>
</organism>
<name>A0AAD6YGR6_9AGAR</name>
<evidence type="ECO:0000313" key="1">
    <source>
        <dbReference type="EMBL" id="KAJ7220649.1"/>
    </source>
</evidence>
<dbReference type="SUPFAM" id="SSF54909">
    <property type="entry name" value="Dimeric alpha+beta barrel"/>
    <property type="match status" value="1"/>
</dbReference>
<evidence type="ECO:0000313" key="2">
    <source>
        <dbReference type="Proteomes" id="UP001219525"/>
    </source>
</evidence>